<organism evidence="1">
    <name type="scientific">Solanum chacoense</name>
    <name type="common">Chaco potato</name>
    <dbReference type="NCBI Taxonomy" id="4108"/>
    <lineage>
        <taxon>Eukaryota</taxon>
        <taxon>Viridiplantae</taxon>
        <taxon>Streptophyta</taxon>
        <taxon>Embryophyta</taxon>
        <taxon>Tracheophyta</taxon>
        <taxon>Spermatophyta</taxon>
        <taxon>Magnoliopsida</taxon>
        <taxon>eudicotyledons</taxon>
        <taxon>Gunneridae</taxon>
        <taxon>Pentapetalae</taxon>
        <taxon>asterids</taxon>
        <taxon>lamiids</taxon>
        <taxon>Solanales</taxon>
        <taxon>Solanaceae</taxon>
        <taxon>Solanoideae</taxon>
        <taxon>Solaneae</taxon>
        <taxon>Solanum</taxon>
    </lineage>
</organism>
<evidence type="ECO:0000313" key="1">
    <source>
        <dbReference type="EMBL" id="JAP19340.1"/>
    </source>
</evidence>
<sequence>MCLARIDNKRKGRPPLELLCETIIIIQCKLEMCLGRIDNKRKGRNHLLELINKLLCNENLTCDLDYYLSQK</sequence>
<proteinExistence type="predicted"/>
<dbReference type="AlphaFoldDB" id="A0A0V0HFX1"/>
<reference evidence="1" key="1">
    <citation type="submission" date="2015-12" db="EMBL/GenBank/DDBJ databases">
        <title>Gene expression during late stages of embryo sac development: a critical building block for successful pollen-pistil interactions.</title>
        <authorList>
            <person name="Liu Y."/>
            <person name="Joly V."/>
            <person name="Sabar M."/>
            <person name="Matton D.P."/>
        </authorList>
    </citation>
    <scope>NUCLEOTIDE SEQUENCE</scope>
</reference>
<name>A0A0V0HFX1_SOLCH</name>
<protein>
    <submittedName>
        <fullName evidence="1">Putative ovule protein</fullName>
    </submittedName>
</protein>
<accession>A0A0V0HFX1</accession>
<dbReference type="EMBL" id="GEDG01020169">
    <property type="protein sequence ID" value="JAP19340.1"/>
    <property type="molecule type" value="Transcribed_RNA"/>
</dbReference>